<evidence type="ECO:0000256" key="2">
    <source>
        <dbReference type="ARBA" id="ARBA00022723"/>
    </source>
</evidence>
<feature type="region of interest" description="Disordered" evidence="7">
    <location>
        <begin position="1"/>
        <end position="23"/>
    </location>
</feature>
<dbReference type="SMART" id="SM00184">
    <property type="entry name" value="RING"/>
    <property type="match status" value="1"/>
</dbReference>
<keyword evidence="5" id="KW-0539">Nucleus</keyword>
<evidence type="ECO:0000256" key="4">
    <source>
        <dbReference type="ARBA" id="ARBA00022833"/>
    </source>
</evidence>
<evidence type="ECO:0000313" key="10">
    <source>
        <dbReference type="Proteomes" id="UP001634394"/>
    </source>
</evidence>
<dbReference type="SUPFAM" id="SSF57850">
    <property type="entry name" value="RING/U-box"/>
    <property type="match status" value="1"/>
</dbReference>
<dbReference type="InterPro" id="IPR013083">
    <property type="entry name" value="Znf_RING/FYVE/PHD"/>
</dbReference>
<dbReference type="EMBL" id="JBJQND010000010">
    <property type="protein sequence ID" value="KAL3863826.1"/>
    <property type="molecule type" value="Genomic_DNA"/>
</dbReference>
<sequence>MDDSCESSNLTGDSAGTLEGGSGMDTLTAGSELMKYLTSPALLRDSSLIKETKSVKAKRARKRFGNSKSTKNILDSCQPCGKRRRSHVGDLRSDQGLSVNNKEINNIRDDISRVEFDDISEMISDQDNNTVDFLSTRENSEYDDDDDEMTDSQPKLQKLSLTCDETIPITDESNEASYPSTCHDFSTHGIGASFINTEDTNYSATNESCSDVSLLDREDSMDKRSSHCSTPVNYDLANKSCKSTRLKKKKTKEQLIEGNWSVQTLEKLEQSKKMTDRWLKTLAIPDLSDEPVKIPITELNSYLTCGLCLGYLYEASTITECMHVFCKNCIVKHTLTSLHCPICNIEIHPTDPFVNIKFDRMLQDIVYKILPQVAEEEIARQKEFYNNHLDAEPKVINPRIVKVRPSTQKHKNVVPLVSIILENEDEGIDREILDKKYVRVNGSATVANVSKFLKTKLHLQDSTEIDIYCCGDCIEEENWTLQTLRDKFYCGQDCLMLLQYKIRSQD</sequence>
<dbReference type="PROSITE" id="PS00518">
    <property type="entry name" value="ZF_RING_1"/>
    <property type="match status" value="1"/>
</dbReference>
<dbReference type="FunFam" id="3.30.40.10:FF:000122">
    <property type="entry name" value="polycomb group RING finger protein 1"/>
    <property type="match status" value="1"/>
</dbReference>
<dbReference type="Gene3D" id="3.30.40.10">
    <property type="entry name" value="Zinc/RING finger domain, C3HC4 (zinc finger)"/>
    <property type="match status" value="1"/>
</dbReference>
<gene>
    <name evidence="9" type="ORF">ACJMK2_005556</name>
</gene>
<keyword evidence="3 6" id="KW-0863">Zinc-finger</keyword>
<dbReference type="Pfam" id="PF13923">
    <property type="entry name" value="zf-C3HC4_2"/>
    <property type="match status" value="1"/>
</dbReference>
<name>A0ABD3VQF1_SINWO</name>
<evidence type="ECO:0000313" key="9">
    <source>
        <dbReference type="EMBL" id="KAL3863826.1"/>
    </source>
</evidence>
<keyword evidence="2" id="KW-0479">Metal-binding</keyword>
<dbReference type="PROSITE" id="PS50089">
    <property type="entry name" value="ZF_RING_2"/>
    <property type="match status" value="1"/>
</dbReference>
<evidence type="ECO:0000256" key="5">
    <source>
        <dbReference type="ARBA" id="ARBA00023242"/>
    </source>
</evidence>
<evidence type="ECO:0000256" key="6">
    <source>
        <dbReference type="PROSITE-ProRule" id="PRU00175"/>
    </source>
</evidence>
<dbReference type="Proteomes" id="UP001634394">
    <property type="component" value="Unassembled WGS sequence"/>
</dbReference>
<reference evidence="9 10" key="1">
    <citation type="submission" date="2024-11" db="EMBL/GenBank/DDBJ databases">
        <title>Chromosome-level genome assembly of the freshwater bivalve Anodonta woodiana.</title>
        <authorList>
            <person name="Chen X."/>
        </authorList>
    </citation>
    <scope>NUCLEOTIDE SEQUENCE [LARGE SCALE GENOMIC DNA]</scope>
    <source>
        <strain evidence="9">MN2024</strain>
        <tissue evidence="9">Gills</tissue>
    </source>
</reference>
<dbReference type="GO" id="GO:0008270">
    <property type="term" value="F:zinc ion binding"/>
    <property type="evidence" value="ECO:0007669"/>
    <property type="project" value="UniProtKB-KW"/>
</dbReference>
<dbReference type="InterPro" id="IPR029071">
    <property type="entry name" value="Ubiquitin-like_domsf"/>
</dbReference>
<dbReference type="InterPro" id="IPR001841">
    <property type="entry name" value="Znf_RING"/>
</dbReference>
<dbReference type="GO" id="GO:0005634">
    <property type="term" value="C:nucleus"/>
    <property type="evidence" value="ECO:0007669"/>
    <property type="project" value="UniProtKB-SubCell"/>
</dbReference>
<dbReference type="InterPro" id="IPR051507">
    <property type="entry name" value="PcG_RING_finger"/>
</dbReference>
<feature type="compositionally biased region" description="Polar residues" evidence="7">
    <location>
        <begin position="1"/>
        <end position="14"/>
    </location>
</feature>
<dbReference type="PANTHER" id="PTHR45893">
    <property type="entry name" value="POLYCOMB GROUP RING FINGER PROTEIN"/>
    <property type="match status" value="1"/>
</dbReference>
<dbReference type="Gene3D" id="3.10.20.90">
    <property type="entry name" value="Phosphatidylinositol 3-kinase Catalytic Subunit, Chain A, domain 1"/>
    <property type="match status" value="1"/>
</dbReference>
<feature type="region of interest" description="Disordered" evidence="7">
    <location>
        <begin position="75"/>
        <end position="94"/>
    </location>
</feature>
<keyword evidence="10" id="KW-1185">Reference proteome</keyword>
<proteinExistence type="predicted"/>
<accession>A0ABD3VQF1</accession>
<dbReference type="InterPro" id="IPR017907">
    <property type="entry name" value="Znf_RING_CS"/>
</dbReference>
<dbReference type="SUPFAM" id="SSF54236">
    <property type="entry name" value="Ubiquitin-like"/>
    <property type="match status" value="1"/>
</dbReference>
<organism evidence="9 10">
    <name type="scientific">Sinanodonta woodiana</name>
    <name type="common">Chinese pond mussel</name>
    <name type="synonym">Anodonta woodiana</name>
    <dbReference type="NCBI Taxonomy" id="1069815"/>
    <lineage>
        <taxon>Eukaryota</taxon>
        <taxon>Metazoa</taxon>
        <taxon>Spiralia</taxon>
        <taxon>Lophotrochozoa</taxon>
        <taxon>Mollusca</taxon>
        <taxon>Bivalvia</taxon>
        <taxon>Autobranchia</taxon>
        <taxon>Heteroconchia</taxon>
        <taxon>Palaeoheterodonta</taxon>
        <taxon>Unionida</taxon>
        <taxon>Unionoidea</taxon>
        <taxon>Unionidae</taxon>
        <taxon>Unioninae</taxon>
        <taxon>Sinanodonta</taxon>
    </lineage>
</organism>
<dbReference type="AlphaFoldDB" id="A0ABD3VQF1"/>
<protein>
    <recommendedName>
        <fullName evidence="8">RING-type domain-containing protein</fullName>
    </recommendedName>
</protein>
<keyword evidence="4" id="KW-0862">Zinc</keyword>
<comment type="subcellular location">
    <subcellularLocation>
        <location evidence="1">Nucleus</location>
    </subcellularLocation>
</comment>
<evidence type="ECO:0000256" key="7">
    <source>
        <dbReference type="SAM" id="MobiDB-lite"/>
    </source>
</evidence>
<evidence type="ECO:0000259" key="8">
    <source>
        <dbReference type="PROSITE" id="PS50089"/>
    </source>
</evidence>
<comment type="caution">
    <text evidence="9">The sequence shown here is derived from an EMBL/GenBank/DDBJ whole genome shotgun (WGS) entry which is preliminary data.</text>
</comment>
<evidence type="ECO:0000256" key="3">
    <source>
        <dbReference type="ARBA" id="ARBA00022771"/>
    </source>
</evidence>
<evidence type="ECO:0000256" key="1">
    <source>
        <dbReference type="ARBA" id="ARBA00004123"/>
    </source>
</evidence>
<feature type="domain" description="RING-type" evidence="8">
    <location>
        <begin position="305"/>
        <end position="344"/>
    </location>
</feature>